<dbReference type="OrthoDB" id="3149423at2759"/>
<dbReference type="Proteomes" id="UP000719766">
    <property type="component" value="Unassembled WGS sequence"/>
</dbReference>
<feature type="compositionally biased region" description="Basic and acidic residues" evidence="1">
    <location>
        <begin position="395"/>
        <end position="406"/>
    </location>
</feature>
<feature type="region of interest" description="Disordered" evidence="1">
    <location>
        <begin position="358"/>
        <end position="456"/>
    </location>
</feature>
<dbReference type="EMBL" id="JABBWE010000023">
    <property type="protein sequence ID" value="KAG1795014.1"/>
    <property type="molecule type" value="Genomic_DNA"/>
</dbReference>
<organism evidence="2 3">
    <name type="scientific">Suillus plorans</name>
    <dbReference type="NCBI Taxonomy" id="116603"/>
    <lineage>
        <taxon>Eukaryota</taxon>
        <taxon>Fungi</taxon>
        <taxon>Dikarya</taxon>
        <taxon>Basidiomycota</taxon>
        <taxon>Agaricomycotina</taxon>
        <taxon>Agaricomycetes</taxon>
        <taxon>Agaricomycetidae</taxon>
        <taxon>Boletales</taxon>
        <taxon>Suillineae</taxon>
        <taxon>Suillaceae</taxon>
        <taxon>Suillus</taxon>
    </lineage>
</organism>
<sequence>MARTGHSTNTTSRRHRACQPQLQKLTDKEILELKNYLPEWTAAKRSEKGGIFIAIARAARLFAPKVDQKQWKKRKQVYKTWLFNNKKKKERKDIIKYGRKWTPRMVVYQQKREEVLKRIEDESGVKPGDPGMFKYYQVAVKRVMAELDDDELEKAKETAEEWSNNCPPPEIQAQVAWKKGPAYMEHFLNEMWRQCGMRVFVMSAWKNEKGEVLFGMHDDNEALGDGDSFMKMKDWRTLSQCGRSTRRNSSVPWHGMEDIRSREVEKEFENQLSNSKWTGKEKKAIVRAFLTSHYRICSGKDKAVVPWSAIVHSQDDFVARTYLLADVDLKEPSKLQNWDTTALLHFWCAQQEAGKDGDMVPSVISGKSPSPQTRIVRKQQRVTIRRPLDLLTEAESDKESATHHTEDDEDDDLADGRHPLKKPRMGGPTPKGTAVPCAIPKPRPAKPANKGALLTS</sequence>
<name>A0A9P7ARI2_9AGAM</name>
<comment type="caution">
    <text evidence="2">The sequence shown here is derived from an EMBL/GenBank/DDBJ whole genome shotgun (WGS) entry which is preliminary data.</text>
</comment>
<evidence type="ECO:0000313" key="3">
    <source>
        <dbReference type="Proteomes" id="UP000719766"/>
    </source>
</evidence>
<dbReference type="AlphaFoldDB" id="A0A9P7ARI2"/>
<dbReference type="RefSeq" id="XP_041160966.1">
    <property type="nucleotide sequence ID" value="XM_041306445.1"/>
</dbReference>
<keyword evidence="3" id="KW-1185">Reference proteome</keyword>
<accession>A0A9P7ARI2</accession>
<proteinExistence type="predicted"/>
<evidence type="ECO:0000256" key="1">
    <source>
        <dbReference type="SAM" id="MobiDB-lite"/>
    </source>
</evidence>
<protein>
    <submittedName>
        <fullName evidence="2">Uncharacterized protein</fullName>
    </submittedName>
</protein>
<gene>
    <name evidence="2" type="ORF">HD556DRAFT_1442343</name>
</gene>
<feature type="compositionally biased region" description="Basic residues" evidence="1">
    <location>
        <begin position="375"/>
        <end position="384"/>
    </location>
</feature>
<dbReference type="GeneID" id="64600209"/>
<evidence type="ECO:0000313" key="2">
    <source>
        <dbReference type="EMBL" id="KAG1795014.1"/>
    </source>
</evidence>
<reference evidence="2" key="1">
    <citation type="journal article" date="2020" name="New Phytol.">
        <title>Comparative genomics reveals dynamic genome evolution in host specialist ectomycorrhizal fungi.</title>
        <authorList>
            <person name="Lofgren L.A."/>
            <person name="Nguyen N.H."/>
            <person name="Vilgalys R."/>
            <person name="Ruytinx J."/>
            <person name="Liao H.L."/>
            <person name="Branco S."/>
            <person name="Kuo A."/>
            <person name="LaButti K."/>
            <person name="Lipzen A."/>
            <person name="Andreopoulos W."/>
            <person name="Pangilinan J."/>
            <person name="Riley R."/>
            <person name="Hundley H."/>
            <person name="Na H."/>
            <person name="Barry K."/>
            <person name="Grigoriev I.V."/>
            <person name="Stajich J.E."/>
            <person name="Kennedy P.G."/>
        </authorList>
    </citation>
    <scope>NUCLEOTIDE SEQUENCE</scope>
    <source>
        <strain evidence="2">S12</strain>
    </source>
</reference>